<sequence length="340" mass="37020">MLKRSLIAGASVLALAPAANAQDCELTISVYSFAQDEFDEILYTPFEEETGCEVIVETGNSVERLAKIAANRENPVIDMAVVSVHDALEASRDGLLQTIDTGALENFDKLYDLAKDPLGNGEAIGYTFYATSIAYRTDKVEVTSWGDLLSEELAGNVAFPDVTTNQGPPALYMLGKALGDDDTSLETPMEELGEHSDDIVTFYVRSSQLAQLMMQEEIWAAPIGRFAWGQFKDSGLPIAWAEPEEGQTGGLNVMVMTANNGNEELATRFMDYWLSTEVQTKLAEGLVDSPANAEVTVSDEAADNLTYGAETVAQLDLLPPEAIVDNREAWIEQWNALVVQ</sequence>
<accession>A0ABU3DHP1</accession>
<evidence type="ECO:0000256" key="1">
    <source>
        <dbReference type="ARBA" id="ARBA00022729"/>
    </source>
</evidence>
<gene>
    <name evidence="3" type="ORF">RM543_11065</name>
</gene>
<reference evidence="3 4" key="1">
    <citation type="submission" date="2023-09" db="EMBL/GenBank/DDBJ databases">
        <authorList>
            <person name="Rey-Velasco X."/>
        </authorList>
    </citation>
    <scope>NUCLEOTIDE SEQUENCE [LARGE SCALE GENOMIC DNA]</scope>
    <source>
        <strain evidence="3 4">F158</strain>
    </source>
</reference>
<keyword evidence="1 2" id="KW-0732">Signal</keyword>
<keyword evidence="4" id="KW-1185">Reference proteome</keyword>
<feature type="chain" id="PRO_5046511044" evidence="2">
    <location>
        <begin position="22"/>
        <end position="340"/>
    </location>
</feature>
<dbReference type="PANTHER" id="PTHR30006">
    <property type="entry name" value="THIAMINE-BINDING PERIPLASMIC PROTEIN-RELATED"/>
    <property type="match status" value="1"/>
</dbReference>
<dbReference type="PANTHER" id="PTHR30006:SF2">
    <property type="entry name" value="ABC TRANSPORTER SUBSTRATE-BINDING PROTEIN"/>
    <property type="match status" value="1"/>
</dbReference>
<evidence type="ECO:0000313" key="4">
    <source>
        <dbReference type="Proteomes" id="UP001265259"/>
    </source>
</evidence>
<proteinExistence type="predicted"/>
<feature type="signal peptide" evidence="2">
    <location>
        <begin position="1"/>
        <end position="21"/>
    </location>
</feature>
<name>A0ABU3DHP1_9RHOB</name>
<dbReference type="Pfam" id="PF13416">
    <property type="entry name" value="SBP_bac_8"/>
    <property type="match status" value="1"/>
</dbReference>
<dbReference type="EMBL" id="JAVRHL010000003">
    <property type="protein sequence ID" value="MDT0683229.1"/>
    <property type="molecule type" value="Genomic_DNA"/>
</dbReference>
<evidence type="ECO:0000313" key="3">
    <source>
        <dbReference type="EMBL" id="MDT0683229.1"/>
    </source>
</evidence>
<dbReference type="RefSeq" id="WP_311691585.1">
    <property type="nucleotide sequence ID" value="NZ_JAVRHL010000003.1"/>
</dbReference>
<dbReference type="SUPFAM" id="SSF53850">
    <property type="entry name" value="Periplasmic binding protein-like II"/>
    <property type="match status" value="1"/>
</dbReference>
<evidence type="ECO:0000256" key="2">
    <source>
        <dbReference type="SAM" id="SignalP"/>
    </source>
</evidence>
<dbReference type="CDD" id="cd13589">
    <property type="entry name" value="PBP2_polyamine_RpCGA009"/>
    <property type="match status" value="1"/>
</dbReference>
<organism evidence="3 4">
    <name type="scientific">Tropicimonas omnivorans</name>
    <dbReference type="NCBI Taxonomy" id="3075590"/>
    <lineage>
        <taxon>Bacteria</taxon>
        <taxon>Pseudomonadati</taxon>
        <taxon>Pseudomonadota</taxon>
        <taxon>Alphaproteobacteria</taxon>
        <taxon>Rhodobacterales</taxon>
        <taxon>Roseobacteraceae</taxon>
        <taxon>Tropicimonas</taxon>
    </lineage>
</organism>
<dbReference type="Gene3D" id="3.40.190.10">
    <property type="entry name" value="Periplasmic binding protein-like II"/>
    <property type="match status" value="2"/>
</dbReference>
<protein>
    <submittedName>
        <fullName evidence="3">Polyamine ABC transporter substrate-binding protein</fullName>
    </submittedName>
</protein>
<dbReference type="Proteomes" id="UP001265259">
    <property type="component" value="Unassembled WGS sequence"/>
</dbReference>
<dbReference type="InterPro" id="IPR006059">
    <property type="entry name" value="SBP"/>
</dbReference>
<comment type="caution">
    <text evidence="3">The sequence shown here is derived from an EMBL/GenBank/DDBJ whole genome shotgun (WGS) entry which is preliminary data.</text>
</comment>